<comment type="caution">
    <text evidence="1">The sequence shown here is derived from an EMBL/GenBank/DDBJ whole genome shotgun (WGS) entry which is preliminary data.</text>
</comment>
<dbReference type="PANTHER" id="PTHR32487:SF0">
    <property type="entry name" value="3-OXO-DELTA(4,5)-STEROID 5-BETA-REDUCTASE"/>
    <property type="match status" value="1"/>
</dbReference>
<dbReference type="AlphaFoldDB" id="A0AA89ADV5"/>
<proteinExistence type="predicted"/>
<organism evidence="1 2">
    <name type="scientific">Escallonia herrerae</name>
    <dbReference type="NCBI Taxonomy" id="1293975"/>
    <lineage>
        <taxon>Eukaryota</taxon>
        <taxon>Viridiplantae</taxon>
        <taxon>Streptophyta</taxon>
        <taxon>Embryophyta</taxon>
        <taxon>Tracheophyta</taxon>
        <taxon>Spermatophyta</taxon>
        <taxon>Magnoliopsida</taxon>
        <taxon>eudicotyledons</taxon>
        <taxon>Gunneridae</taxon>
        <taxon>Pentapetalae</taxon>
        <taxon>asterids</taxon>
        <taxon>campanulids</taxon>
        <taxon>Escalloniales</taxon>
        <taxon>Escalloniaceae</taxon>
        <taxon>Escallonia</taxon>
    </lineage>
</organism>
<dbReference type="Proteomes" id="UP001188597">
    <property type="component" value="Unassembled WGS sequence"/>
</dbReference>
<dbReference type="PANTHER" id="PTHR32487">
    <property type="entry name" value="3-OXO-DELTA(4,5)-STEROID 5-BETA-REDUCTASE"/>
    <property type="match status" value="1"/>
</dbReference>
<name>A0AA89ADV5_9ASTE</name>
<gene>
    <name evidence="1" type="ORF">RJ639_022784</name>
</gene>
<protein>
    <submittedName>
        <fullName evidence="1">Uncharacterized protein</fullName>
    </submittedName>
</protein>
<dbReference type="Gene3D" id="3.40.50.720">
    <property type="entry name" value="NAD(P)-binding Rossmann-like Domain"/>
    <property type="match status" value="1"/>
</dbReference>
<keyword evidence="2" id="KW-1185">Reference proteome</keyword>
<evidence type="ECO:0000313" key="1">
    <source>
        <dbReference type="EMBL" id="KAK2999205.1"/>
    </source>
</evidence>
<evidence type="ECO:0000313" key="2">
    <source>
        <dbReference type="Proteomes" id="UP001188597"/>
    </source>
</evidence>
<sequence>MHPTLASHILQTGTKHYVGPFEYLGKIQPREPPFTEDLPRLNALNFYYTLEDILFKETSNKETLTWSEQRPDDEHHRNPLRLRGICKHEGMALKFPGTRAAWNGYYNASDANLIAEHHVWAKVAPHTKNDAFNIVNVDVFK</sequence>
<accession>A0AA89ADV5</accession>
<dbReference type="EMBL" id="JAVXUP010003364">
    <property type="protein sequence ID" value="KAK2999205.1"/>
    <property type="molecule type" value="Genomic_DNA"/>
</dbReference>
<reference evidence="1" key="1">
    <citation type="submission" date="2022-12" db="EMBL/GenBank/DDBJ databases">
        <title>Draft genome assemblies for two species of Escallonia (Escalloniales).</title>
        <authorList>
            <person name="Chanderbali A."/>
            <person name="Dervinis C."/>
            <person name="Anghel I."/>
            <person name="Soltis D."/>
            <person name="Soltis P."/>
            <person name="Zapata F."/>
        </authorList>
    </citation>
    <scope>NUCLEOTIDE SEQUENCE</scope>
    <source>
        <strain evidence="1">UCBG64.0493</strain>
        <tissue evidence="1">Leaf</tissue>
    </source>
</reference>